<dbReference type="InterPro" id="IPR036638">
    <property type="entry name" value="HLH_DNA-bd_sf"/>
</dbReference>
<dbReference type="InterPro" id="IPR047265">
    <property type="entry name" value="PIF1-like_bHLH"/>
</dbReference>
<organism evidence="8 9">
    <name type="scientific">Phoenix dactylifera</name>
    <name type="common">Date palm</name>
    <dbReference type="NCBI Taxonomy" id="42345"/>
    <lineage>
        <taxon>Eukaryota</taxon>
        <taxon>Viridiplantae</taxon>
        <taxon>Streptophyta</taxon>
        <taxon>Embryophyta</taxon>
        <taxon>Tracheophyta</taxon>
        <taxon>Spermatophyta</taxon>
        <taxon>Magnoliopsida</taxon>
        <taxon>Liliopsida</taxon>
        <taxon>Arecaceae</taxon>
        <taxon>Coryphoideae</taxon>
        <taxon>Phoeniceae</taxon>
        <taxon>Phoenix</taxon>
    </lineage>
</organism>
<feature type="region of interest" description="Disordered" evidence="6">
    <location>
        <begin position="202"/>
        <end position="252"/>
    </location>
</feature>
<dbReference type="GO" id="GO:0003700">
    <property type="term" value="F:DNA-binding transcription factor activity"/>
    <property type="evidence" value="ECO:0007669"/>
    <property type="project" value="InterPro"/>
</dbReference>
<dbReference type="FunFam" id="4.10.280.10:FF:000004">
    <property type="entry name" value="Basic helix-loop-helix transcription factor"/>
    <property type="match status" value="1"/>
</dbReference>
<dbReference type="PROSITE" id="PS50888">
    <property type="entry name" value="BHLH"/>
    <property type="match status" value="1"/>
</dbReference>
<dbReference type="RefSeq" id="XP_008807922.2">
    <property type="nucleotide sequence ID" value="XM_008809700.4"/>
</dbReference>
<feature type="compositionally biased region" description="Basic and acidic residues" evidence="6">
    <location>
        <begin position="404"/>
        <end position="415"/>
    </location>
</feature>
<feature type="compositionally biased region" description="Polar residues" evidence="6">
    <location>
        <begin position="60"/>
        <end position="69"/>
    </location>
</feature>
<feature type="region of interest" description="Disordered" evidence="6">
    <location>
        <begin position="1"/>
        <end position="20"/>
    </location>
</feature>
<proteinExistence type="inferred from homology"/>
<dbReference type="PANTHER" id="PTHR46807">
    <property type="entry name" value="TRANSCRIPTION FACTOR PIF3"/>
    <property type="match status" value="1"/>
</dbReference>
<evidence type="ECO:0000256" key="1">
    <source>
        <dbReference type="ARBA" id="ARBA00004123"/>
    </source>
</evidence>
<dbReference type="InterPro" id="IPR044273">
    <property type="entry name" value="PIF3-like"/>
</dbReference>
<feature type="region of interest" description="Disordered" evidence="6">
    <location>
        <begin position="156"/>
        <end position="178"/>
    </location>
</feature>
<feature type="region of interest" description="Disordered" evidence="6">
    <location>
        <begin position="51"/>
        <end position="87"/>
    </location>
</feature>
<dbReference type="GO" id="GO:0005634">
    <property type="term" value="C:nucleus"/>
    <property type="evidence" value="ECO:0007669"/>
    <property type="project" value="UniProtKB-SubCell"/>
</dbReference>
<dbReference type="OrthoDB" id="690068at2759"/>
<name>A0A8B7CWK3_PHODC</name>
<reference evidence="8" key="1">
    <citation type="journal article" date="2019" name="Nat. Commun.">
        <title>Genome-wide association mapping of date palm fruit traits.</title>
        <authorList>
            <person name="Hazzouri K.M."/>
            <person name="Gros-Balthazard M."/>
            <person name="Flowers J.M."/>
            <person name="Copetti D."/>
            <person name="Lemansour A."/>
            <person name="Lebrun M."/>
            <person name="Masmoudi K."/>
            <person name="Ferrand S."/>
            <person name="Dhar M.I."/>
            <person name="Fresquez Z.A."/>
            <person name="Rosas U."/>
            <person name="Zhang J."/>
            <person name="Talag J."/>
            <person name="Lee S."/>
            <person name="Kudrna D."/>
            <person name="Powell R.F."/>
            <person name="Leitch I.J."/>
            <person name="Krueger R.R."/>
            <person name="Wing R.A."/>
            <person name="Amiri K.M.A."/>
            <person name="Purugganan M.D."/>
        </authorList>
    </citation>
    <scope>NUCLEOTIDE SEQUENCE [LARGE SCALE GENOMIC DNA]</scope>
    <source>
        <strain evidence="8">cv. Khalas</strain>
    </source>
</reference>
<feature type="region of interest" description="Disordered" evidence="6">
    <location>
        <begin position="659"/>
        <end position="678"/>
    </location>
</feature>
<protein>
    <submittedName>
        <fullName evidence="9 10">Transcription factor PHYTOCHROME INTERACTING FACTOR-LIKE 15-like isoform X1</fullName>
    </submittedName>
</protein>
<keyword evidence="5" id="KW-0539">Nucleus</keyword>
<dbReference type="RefSeq" id="XP_008807921.2">
    <property type="nucleotide sequence ID" value="XM_008809699.4"/>
</dbReference>
<evidence type="ECO:0000256" key="4">
    <source>
        <dbReference type="ARBA" id="ARBA00023163"/>
    </source>
</evidence>
<evidence type="ECO:0000256" key="3">
    <source>
        <dbReference type="ARBA" id="ARBA00023015"/>
    </source>
</evidence>
<dbReference type="SUPFAM" id="SSF47459">
    <property type="entry name" value="HLH, helix-loop-helix DNA-binding domain"/>
    <property type="match status" value="1"/>
</dbReference>
<feature type="compositionally biased region" description="Polar residues" evidence="6">
    <location>
        <begin position="225"/>
        <end position="241"/>
    </location>
</feature>
<dbReference type="PANTHER" id="PTHR46807:SF1">
    <property type="entry name" value="TRANSCRIPTION FACTOR PIF3"/>
    <property type="match status" value="1"/>
</dbReference>
<evidence type="ECO:0000313" key="9">
    <source>
        <dbReference type="RefSeq" id="XP_008807921.2"/>
    </source>
</evidence>
<feature type="compositionally biased region" description="Low complexity" evidence="6">
    <location>
        <begin position="383"/>
        <end position="400"/>
    </location>
</feature>
<sequence length="678" mass="72755">MPLSQYHQYATKDKPEATQSRANNCSADLFTMPDHEFAELLWENGQIVMQSHSSRPKKSSLPTTFSSQAAGVREKDGRDAGNPRASRFDAMEPMVNDFSPSGPSADIGIDAQDDDMVPWISFPIEEPLPKDALQNDYCSEFLNEFPGANLNSPSAYNKRTAADGSSGLGQDIRNSHSAEHEHALKAFAESSEPSRVRTSQLFQFSQHCQSSAPSSKSRATDTGIGDSTRTHLQNQNPSSAKPPQLNGGMLNFSHFSRPAMLAKANLHGVDGKRTNEKASAPLNINTVESTLIESACVFESATGVQGQSVSVPPGMELRSPVKLPQEVIPVEHSEAICQQDASRKNDSNILHNNCSKPADQPASSSVAASAALRRHKTEKAPEVAVASSSVCSANSAGAASNDPKQGDKRKSREGEESGYQSEDFEDVSVDLRKPATGRGMGAKRSRAAEVHNLSERRRRDRINEKMRALQELIPNCNKADKASMLEEAIEYLKTLQMQVQILSMSSGLCMPPMLLPHGMQHMHAPAMVRYSPMGVGMGMGIGFGYGMGMYDINGSPSCPMIPMPPVHGPQFPCSSIPVSLGLHGMPGSVNHQMFGVPVQGGPLSIPRPSPFGSLSGPSFTANSVPEITVPTTCPISASDTAPTAISADQQQQNIEALHGSGINDSQIQTPDQAVKKPF</sequence>
<comment type="subcellular location">
    <subcellularLocation>
        <location evidence="1">Nucleus</location>
    </subcellularLocation>
</comment>
<accession>A0A8B7CWK3</accession>
<evidence type="ECO:0000313" key="8">
    <source>
        <dbReference type="Proteomes" id="UP000228380"/>
    </source>
</evidence>
<dbReference type="RefSeq" id="XP_026665427.2">
    <property type="nucleotide sequence ID" value="XM_026809626.2"/>
</dbReference>
<gene>
    <name evidence="9 10 11" type="primary">LOC103720128</name>
</gene>
<dbReference type="AlphaFoldDB" id="A0A8B7CWK3"/>
<keyword evidence="4" id="KW-0804">Transcription</keyword>
<evidence type="ECO:0000256" key="6">
    <source>
        <dbReference type="SAM" id="MobiDB-lite"/>
    </source>
</evidence>
<keyword evidence="8" id="KW-1185">Reference proteome</keyword>
<dbReference type="Pfam" id="PF00010">
    <property type="entry name" value="HLH"/>
    <property type="match status" value="1"/>
</dbReference>
<dbReference type="KEGG" id="pda:103720128"/>
<dbReference type="InterPro" id="IPR011598">
    <property type="entry name" value="bHLH_dom"/>
</dbReference>
<dbReference type="GeneID" id="103720128"/>
<feature type="region of interest" description="Disordered" evidence="6">
    <location>
        <begin position="339"/>
        <end position="454"/>
    </location>
</feature>
<evidence type="ECO:0000256" key="5">
    <source>
        <dbReference type="ARBA" id="ARBA00023242"/>
    </source>
</evidence>
<dbReference type="CDD" id="cd11445">
    <property type="entry name" value="bHLH_AtPIF_like"/>
    <property type="match status" value="1"/>
</dbReference>
<evidence type="ECO:0000313" key="10">
    <source>
        <dbReference type="RefSeq" id="XP_008807922.2"/>
    </source>
</evidence>
<feature type="domain" description="BHLH" evidence="7">
    <location>
        <begin position="446"/>
        <end position="495"/>
    </location>
</feature>
<evidence type="ECO:0000313" key="11">
    <source>
        <dbReference type="RefSeq" id="XP_026665427.2"/>
    </source>
</evidence>
<dbReference type="Proteomes" id="UP000228380">
    <property type="component" value="Chromosome 1"/>
</dbReference>
<feature type="compositionally biased region" description="Low complexity" evidence="6">
    <location>
        <begin position="362"/>
        <end position="371"/>
    </location>
</feature>
<feature type="compositionally biased region" description="Basic and acidic residues" evidence="6">
    <location>
        <begin position="72"/>
        <end position="87"/>
    </location>
</feature>
<evidence type="ECO:0000256" key="2">
    <source>
        <dbReference type="ARBA" id="ARBA00005510"/>
    </source>
</evidence>
<feature type="compositionally biased region" description="Polar residues" evidence="6">
    <location>
        <begin position="202"/>
        <end position="217"/>
    </location>
</feature>
<dbReference type="Gene3D" id="4.10.280.10">
    <property type="entry name" value="Helix-loop-helix DNA-binding domain"/>
    <property type="match status" value="1"/>
</dbReference>
<reference evidence="9 10" key="2">
    <citation type="submission" date="2025-04" db="UniProtKB">
        <authorList>
            <consortium name="RefSeq"/>
        </authorList>
    </citation>
    <scope>IDENTIFICATION</scope>
    <source>
        <tissue evidence="9 10">Young leaves</tissue>
    </source>
</reference>
<dbReference type="GO" id="GO:0046983">
    <property type="term" value="F:protein dimerization activity"/>
    <property type="evidence" value="ECO:0007669"/>
    <property type="project" value="InterPro"/>
</dbReference>
<comment type="similarity">
    <text evidence="2">Belongs to the bHLH protein family.</text>
</comment>
<dbReference type="SMART" id="SM00353">
    <property type="entry name" value="HLH"/>
    <property type="match status" value="1"/>
</dbReference>
<keyword evidence="3" id="KW-0805">Transcription regulation</keyword>
<evidence type="ECO:0000259" key="7">
    <source>
        <dbReference type="PROSITE" id="PS50888"/>
    </source>
</evidence>
<feature type="compositionally biased region" description="Polar residues" evidence="6">
    <location>
        <begin position="662"/>
        <end position="671"/>
    </location>
</feature>